<evidence type="ECO:0000313" key="2">
    <source>
        <dbReference type="EMBL" id="KAF9622152.1"/>
    </source>
</evidence>
<dbReference type="AlphaFoldDB" id="A0A835IT15"/>
<evidence type="ECO:0000256" key="1">
    <source>
        <dbReference type="SAM" id="Phobius"/>
    </source>
</evidence>
<feature type="transmembrane region" description="Helical" evidence="1">
    <location>
        <begin position="18"/>
        <end position="38"/>
    </location>
</feature>
<keyword evidence="1" id="KW-0812">Transmembrane</keyword>
<keyword evidence="3" id="KW-1185">Reference proteome</keyword>
<evidence type="ECO:0000313" key="3">
    <source>
        <dbReference type="Proteomes" id="UP000631114"/>
    </source>
</evidence>
<comment type="caution">
    <text evidence="2">The sequence shown here is derived from an EMBL/GenBank/DDBJ whole genome shotgun (WGS) entry which is preliminary data.</text>
</comment>
<dbReference type="Proteomes" id="UP000631114">
    <property type="component" value="Unassembled WGS sequence"/>
</dbReference>
<protein>
    <submittedName>
        <fullName evidence="2">Uncharacterized protein</fullName>
    </submittedName>
</protein>
<accession>A0A835IT15</accession>
<keyword evidence="1" id="KW-0472">Membrane</keyword>
<organism evidence="2 3">
    <name type="scientific">Coptis chinensis</name>
    <dbReference type="NCBI Taxonomy" id="261450"/>
    <lineage>
        <taxon>Eukaryota</taxon>
        <taxon>Viridiplantae</taxon>
        <taxon>Streptophyta</taxon>
        <taxon>Embryophyta</taxon>
        <taxon>Tracheophyta</taxon>
        <taxon>Spermatophyta</taxon>
        <taxon>Magnoliopsida</taxon>
        <taxon>Ranunculales</taxon>
        <taxon>Ranunculaceae</taxon>
        <taxon>Coptidoideae</taxon>
        <taxon>Coptis</taxon>
    </lineage>
</organism>
<sequence>MQDAGSAWDELKHIIQSYWVPCYLFSLLIIMFFFNSLLKYSHENVVDSWCWKSVGVYLAYKCAGPDDVFGMTSMAHTVCHQISFLLDDDSSDHFSSFHLPCGIPFSVDDISKSMEQIDISDIEPPPLIRETSGFMFLLPRVE</sequence>
<reference evidence="2 3" key="1">
    <citation type="submission" date="2020-10" db="EMBL/GenBank/DDBJ databases">
        <title>The Coptis chinensis genome and diversification of protoberbering-type alkaloids.</title>
        <authorList>
            <person name="Wang B."/>
            <person name="Shu S."/>
            <person name="Song C."/>
            <person name="Liu Y."/>
        </authorList>
    </citation>
    <scope>NUCLEOTIDE SEQUENCE [LARGE SCALE GENOMIC DNA]</scope>
    <source>
        <strain evidence="2">HL-2020</strain>
        <tissue evidence="2">Leaf</tissue>
    </source>
</reference>
<dbReference type="OrthoDB" id="6108017at2759"/>
<dbReference type="EMBL" id="JADFTS010000002">
    <property type="protein sequence ID" value="KAF9622152.1"/>
    <property type="molecule type" value="Genomic_DNA"/>
</dbReference>
<gene>
    <name evidence="2" type="ORF">IFM89_029436</name>
</gene>
<keyword evidence="1" id="KW-1133">Transmembrane helix</keyword>
<name>A0A835IT15_9MAGN</name>
<proteinExistence type="predicted"/>